<dbReference type="eggNOG" id="COG1232">
    <property type="taxonomic scope" value="Bacteria"/>
</dbReference>
<name>W7J0G5_9PSEU</name>
<dbReference type="GO" id="GO:0016491">
    <property type="term" value="F:oxidoreductase activity"/>
    <property type="evidence" value="ECO:0007669"/>
    <property type="project" value="InterPro"/>
</dbReference>
<dbReference type="Pfam" id="PF01593">
    <property type="entry name" value="Amino_oxidase"/>
    <property type="match status" value="1"/>
</dbReference>
<dbReference type="Gene3D" id="3.50.50.60">
    <property type="entry name" value="FAD/NAD(P)-binding domain"/>
    <property type="match status" value="1"/>
</dbReference>
<reference evidence="2 3" key="1">
    <citation type="journal article" date="2014" name="Genome Announc.">
        <title>Draft Genome Sequence of the Antitrypanosomally Active Sponge-Associated Bacterium Actinokineospora sp. Strain EG49.</title>
        <authorList>
            <person name="Harjes J."/>
            <person name="Ryu T."/>
            <person name="Abdelmohsen U.R."/>
            <person name="Moitinho-Silva L."/>
            <person name="Horn H."/>
            <person name="Ravasi T."/>
            <person name="Hentschel U."/>
        </authorList>
    </citation>
    <scope>NUCLEOTIDE SEQUENCE [LARGE SCALE GENOMIC DNA]</scope>
    <source>
        <strain evidence="2 3">EG49</strain>
    </source>
</reference>
<dbReference type="PRINTS" id="PR00411">
    <property type="entry name" value="PNDRDTASEI"/>
</dbReference>
<dbReference type="Proteomes" id="UP000019277">
    <property type="component" value="Unassembled WGS sequence"/>
</dbReference>
<dbReference type="EMBL" id="AYXG01000077">
    <property type="protein sequence ID" value="EWC62502.1"/>
    <property type="molecule type" value="Genomic_DNA"/>
</dbReference>
<sequence>MSSEVETVIVGAGLAGLAAAVTLTRAGREVVVLEAGEAPGGRVRTDAVDGVLLDRGFQVFNAAYPAARDLLDVEALGLRPFLPGALVSDDDGLHLVADPRREPARLAATLRAPIGSLPRKALLGAYAAAVAAAPPATLRGRDDRPLRQRLAEYGITGPVLERFLRPFLAGVFLDPELTVPTRFAEFVLRSFARGAIGVPAAGMRAIPDQLTARLPAGAVKYSFPITEVVPGRVTGDFGTVTARHVVVATGGPTAHRLLPDRLPEVRTRGCVTHYHLADVAPVAEAALVLEAAGRGPLTNSVVLTNANPDYAPGRVLVSSTSVGGEDPGEEAVRAHLARLYHRDTSAWRPVRSYRIPEALPVSGSPLRRPVSIGDRLYVCGDHRDTPSIQGALVSGRRTAKAVLTAR</sequence>
<dbReference type="PANTHER" id="PTHR42841">
    <property type="entry name" value="AMINE OXIDASE"/>
    <property type="match status" value="1"/>
</dbReference>
<evidence type="ECO:0000313" key="2">
    <source>
        <dbReference type="EMBL" id="EWC62502.1"/>
    </source>
</evidence>
<dbReference type="RefSeq" id="WP_035281274.1">
    <property type="nucleotide sequence ID" value="NZ_AYXG01000077.1"/>
</dbReference>
<organism evidence="2 3">
    <name type="scientific">Actinokineospora spheciospongiae</name>
    <dbReference type="NCBI Taxonomy" id="909613"/>
    <lineage>
        <taxon>Bacteria</taxon>
        <taxon>Bacillati</taxon>
        <taxon>Actinomycetota</taxon>
        <taxon>Actinomycetes</taxon>
        <taxon>Pseudonocardiales</taxon>
        <taxon>Pseudonocardiaceae</taxon>
        <taxon>Actinokineospora</taxon>
    </lineage>
</organism>
<evidence type="ECO:0000313" key="3">
    <source>
        <dbReference type="Proteomes" id="UP000019277"/>
    </source>
</evidence>
<gene>
    <name evidence="2" type="ORF">UO65_2189</name>
</gene>
<comment type="caution">
    <text evidence="2">The sequence shown here is derived from an EMBL/GenBank/DDBJ whole genome shotgun (WGS) entry which is preliminary data.</text>
</comment>
<accession>W7J0G5</accession>
<dbReference type="OrthoDB" id="9767561at2"/>
<dbReference type="InterPro" id="IPR036188">
    <property type="entry name" value="FAD/NAD-bd_sf"/>
</dbReference>
<evidence type="ECO:0000259" key="1">
    <source>
        <dbReference type="Pfam" id="PF01593"/>
    </source>
</evidence>
<keyword evidence="3" id="KW-1185">Reference proteome</keyword>
<protein>
    <submittedName>
        <fullName evidence="2">Putative oxidoreductase</fullName>
    </submittedName>
</protein>
<dbReference type="AlphaFoldDB" id="W7J0G5"/>
<dbReference type="InterPro" id="IPR002937">
    <property type="entry name" value="Amino_oxidase"/>
</dbReference>
<dbReference type="STRING" id="909613.UO65_2189"/>
<proteinExistence type="predicted"/>
<feature type="domain" description="Amine oxidase" evidence="1">
    <location>
        <begin position="14"/>
        <end position="403"/>
    </location>
</feature>
<dbReference type="SUPFAM" id="SSF51905">
    <property type="entry name" value="FAD/NAD(P)-binding domain"/>
    <property type="match status" value="1"/>
</dbReference>